<proteinExistence type="predicted"/>
<evidence type="ECO:0000313" key="1">
    <source>
        <dbReference type="EMBL" id="GAI33210.1"/>
    </source>
</evidence>
<reference evidence="1" key="1">
    <citation type="journal article" date="2014" name="Front. Microbiol.">
        <title>High frequency of phylogenetically diverse reductive dehalogenase-homologous genes in deep subseafloor sedimentary metagenomes.</title>
        <authorList>
            <person name="Kawai M."/>
            <person name="Futagami T."/>
            <person name="Toyoda A."/>
            <person name="Takaki Y."/>
            <person name="Nishi S."/>
            <person name="Hori S."/>
            <person name="Arai W."/>
            <person name="Tsubouchi T."/>
            <person name="Morono Y."/>
            <person name="Uchiyama I."/>
            <person name="Ito T."/>
            <person name="Fujiyama A."/>
            <person name="Inagaki F."/>
            <person name="Takami H."/>
        </authorList>
    </citation>
    <scope>NUCLEOTIDE SEQUENCE</scope>
    <source>
        <strain evidence="1">Expedition CK06-06</strain>
    </source>
</reference>
<dbReference type="AlphaFoldDB" id="X1P2D0"/>
<dbReference type="EMBL" id="BARV01028327">
    <property type="protein sequence ID" value="GAI33210.1"/>
    <property type="molecule type" value="Genomic_DNA"/>
</dbReference>
<organism evidence="1">
    <name type="scientific">marine sediment metagenome</name>
    <dbReference type="NCBI Taxonomy" id="412755"/>
    <lineage>
        <taxon>unclassified sequences</taxon>
        <taxon>metagenomes</taxon>
        <taxon>ecological metagenomes</taxon>
    </lineage>
</organism>
<name>X1P2D0_9ZZZZ</name>
<comment type="caution">
    <text evidence="1">The sequence shown here is derived from an EMBL/GenBank/DDBJ whole genome shotgun (WGS) entry which is preliminary data.</text>
</comment>
<accession>X1P2D0</accession>
<gene>
    <name evidence="1" type="ORF">S06H3_45380</name>
</gene>
<protein>
    <submittedName>
        <fullName evidence="1">Uncharacterized protein</fullName>
    </submittedName>
</protein>
<feature type="non-terminal residue" evidence="1">
    <location>
        <position position="50"/>
    </location>
</feature>
<sequence>MQVNARHFKEFSEKSYGEKLFESLFTWVEKVNWTKLQIKRFYSNIRKRIS</sequence>